<protein>
    <submittedName>
        <fullName evidence="2">Uncharacterized protein</fullName>
    </submittedName>
</protein>
<gene>
    <name evidence="2" type="ORF">IPOD504_LOCUS14147</name>
</gene>
<keyword evidence="3" id="KW-1185">Reference proteome</keyword>
<evidence type="ECO:0000313" key="3">
    <source>
        <dbReference type="Proteomes" id="UP000837857"/>
    </source>
</evidence>
<proteinExistence type="predicted"/>
<dbReference type="Proteomes" id="UP000837857">
    <property type="component" value="Chromosome 5"/>
</dbReference>
<name>A0ABN8IV75_9NEOP</name>
<evidence type="ECO:0000256" key="1">
    <source>
        <dbReference type="SAM" id="MobiDB-lite"/>
    </source>
</evidence>
<evidence type="ECO:0000313" key="2">
    <source>
        <dbReference type="EMBL" id="CAH2068232.1"/>
    </source>
</evidence>
<organism evidence="2 3">
    <name type="scientific">Iphiclides podalirius</name>
    <name type="common">scarce swallowtail</name>
    <dbReference type="NCBI Taxonomy" id="110791"/>
    <lineage>
        <taxon>Eukaryota</taxon>
        <taxon>Metazoa</taxon>
        <taxon>Ecdysozoa</taxon>
        <taxon>Arthropoda</taxon>
        <taxon>Hexapoda</taxon>
        <taxon>Insecta</taxon>
        <taxon>Pterygota</taxon>
        <taxon>Neoptera</taxon>
        <taxon>Endopterygota</taxon>
        <taxon>Lepidoptera</taxon>
        <taxon>Glossata</taxon>
        <taxon>Ditrysia</taxon>
        <taxon>Papilionoidea</taxon>
        <taxon>Papilionidae</taxon>
        <taxon>Papilioninae</taxon>
        <taxon>Iphiclides</taxon>
    </lineage>
</organism>
<reference evidence="2" key="1">
    <citation type="submission" date="2022-03" db="EMBL/GenBank/DDBJ databases">
        <authorList>
            <person name="Martin H S."/>
        </authorList>
    </citation>
    <scope>NUCLEOTIDE SEQUENCE</scope>
</reference>
<feature type="compositionally biased region" description="Basic and acidic residues" evidence="1">
    <location>
        <begin position="7"/>
        <end position="22"/>
    </location>
</feature>
<dbReference type="EMBL" id="OW152817">
    <property type="protein sequence ID" value="CAH2068232.1"/>
    <property type="molecule type" value="Genomic_DNA"/>
</dbReference>
<accession>A0ABN8IV75</accession>
<feature type="non-terminal residue" evidence="2">
    <location>
        <position position="127"/>
    </location>
</feature>
<feature type="region of interest" description="Disordered" evidence="1">
    <location>
        <begin position="1"/>
        <end position="63"/>
    </location>
</feature>
<sequence length="127" mass="13694">MWTEGPTKQRERKGSQRSHAELGGRASVKPSRAPRSLNGCRRYPSVAKSPGHNPQAQHNTGGWRCVTLAKGRVANSRTAARARGTARPGCAALRSIDVRTPPLPRVRVIPTPSPNILCMRAPRGGKS</sequence>